<dbReference type="GO" id="GO:0003677">
    <property type="term" value="F:DNA binding"/>
    <property type="evidence" value="ECO:0007669"/>
    <property type="project" value="InterPro"/>
</dbReference>
<dbReference type="InterPro" id="IPR013762">
    <property type="entry name" value="Integrase-like_cat_sf"/>
</dbReference>
<gene>
    <name evidence="2" type="ORF">PSEMO_44240</name>
</gene>
<sequence length="504" mass="56386">MDKIALRAAVVDRFYSREGYLVSFDSSRWELSKDVTIPIGSISSYLAEKDYSFRRVLEFYARTAAPWHARNVFGRFLHYCEQMQGSEILTVASLISYRSSLSKKREWYIGVLRGAIRQWSRLGYPGISDEVLSLLDKWVIKGNEKGFAVQSMCPEDGPLTDIELQGVIAAVIDGFTGQRLTLEETCLSMILAMTGRRPGQIAALKLKDLESSMPGNYGINFPRAKQRNTPWRGAFNRFAIVEDLWLLLQQQAEFVRAAFSKQAGKPLPEKILNDLPLFPVSYVLYADSDVLALLDSDRLHIPSKHVYDVMMRVAKTIAVISERTGALTALNPNRFRYTLGTNLAREGRGEMVIAEALDHSDTQNAGVYVKNIPEIVERIDKAVALQLAPFAQAFRGVLVTSERNARRGDDPSSRISNGRANVGTCGSYGFCGALAPIACYTCAHFQPWLDGPHEEVLDRLVEERDRVRDNCDDLKIASINDRLILAVSDVINRCKQAKGEFTNG</sequence>
<evidence type="ECO:0000313" key="2">
    <source>
        <dbReference type="EMBL" id="OLS60649.1"/>
    </source>
</evidence>
<reference evidence="2 3" key="1">
    <citation type="submission" date="2016-10" db="EMBL/GenBank/DDBJ databases">
        <title>Genome Sequence of Pseudomonas putida GM4FR.</title>
        <authorList>
            <person name="Poehlein A."/>
            <person name="Wemheuer F."/>
            <person name="Hollensteiner J."/>
            <person name="Wemheuer B."/>
        </authorList>
    </citation>
    <scope>NUCLEOTIDE SEQUENCE [LARGE SCALE GENOMIC DNA]</scope>
    <source>
        <strain evidence="2 3">GM4FR</strain>
    </source>
</reference>
<dbReference type="InterPro" id="IPR011010">
    <property type="entry name" value="DNA_brk_join_enz"/>
</dbReference>
<dbReference type="AlphaFoldDB" id="A0A1Q9QZQ8"/>
<dbReference type="Proteomes" id="UP000186736">
    <property type="component" value="Unassembled WGS sequence"/>
</dbReference>
<protein>
    <submittedName>
        <fullName evidence="2">Uncharacterized protein</fullName>
    </submittedName>
</protein>
<comment type="caution">
    <text evidence="2">The sequence shown here is derived from an EMBL/GenBank/DDBJ whole genome shotgun (WGS) entry which is preliminary data.</text>
</comment>
<dbReference type="NCBIfam" id="NF041502">
    <property type="entry name" value="integrase_1"/>
    <property type="match status" value="1"/>
</dbReference>
<keyword evidence="1" id="KW-0233">DNA recombination</keyword>
<organism evidence="2 3">
    <name type="scientific">Pseudomonas putida</name>
    <name type="common">Arthrobacter siderocapsulatus</name>
    <dbReference type="NCBI Taxonomy" id="303"/>
    <lineage>
        <taxon>Bacteria</taxon>
        <taxon>Pseudomonadati</taxon>
        <taxon>Pseudomonadota</taxon>
        <taxon>Gammaproteobacteria</taxon>
        <taxon>Pseudomonadales</taxon>
        <taxon>Pseudomonadaceae</taxon>
        <taxon>Pseudomonas</taxon>
    </lineage>
</organism>
<dbReference type="OrthoDB" id="8368662at2"/>
<dbReference type="InterPro" id="IPR048120">
    <property type="entry name" value="Integrase-like"/>
</dbReference>
<dbReference type="GO" id="GO:0006310">
    <property type="term" value="P:DNA recombination"/>
    <property type="evidence" value="ECO:0007669"/>
    <property type="project" value="UniProtKB-KW"/>
</dbReference>
<evidence type="ECO:0000256" key="1">
    <source>
        <dbReference type="ARBA" id="ARBA00023172"/>
    </source>
</evidence>
<dbReference type="RefSeq" id="WP_075805175.1">
    <property type="nucleotide sequence ID" value="NZ_MKZO01000041.1"/>
</dbReference>
<dbReference type="EMBL" id="MKZO01000041">
    <property type="protein sequence ID" value="OLS60649.1"/>
    <property type="molecule type" value="Genomic_DNA"/>
</dbReference>
<proteinExistence type="predicted"/>
<accession>A0A1Q9QZQ8</accession>
<dbReference type="Gene3D" id="1.10.443.10">
    <property type="entry name" value="Intergrase catalytic core"/>
    <property type="match status" value="1"/>
</dbReference>
<dbReference type="GO" id="GO:0015074">
    <property type="term" value="P:DNA integration"/>
    <property type="evidence" value="ECO:0007669"/>
    <property type="project" value="InterPro"/>
</dbReference>
<name>A0A1Q9QZQ8_PSEPU</name>
<dbReference type="SUPFAM" id="SSF56349">
    <property type="entry name" value="DNA breaking-rejoining enzymes"/>
    <property type="match status" value="1"/>
</dbReference>
<evidence type="ECO:0000313" key="3">
    <source>
        <dbReference type="Proteomes" id="UP000186736"/>
    </source>
</evidence>